<evidence type="ECO:0000256" key="1">
    <source>
        <dbReference type="SAM" id="MobiDB-lite"/>
    </source>
</evidence>
<feature type="region of interest" description="Disordered" evidence="1">
    <location>
        <begin position="1"/>
        <end position="23"/>
    </location>
</feature>
<reference evidence="2 3" key="1">
    <citation type="submission" date="2016-10" db="EMBL/GenBank/DDBJ databases">
        <authorList>
            <person name="de Groot N.N."/>
        </authorList>
    </citation>
    <scope>NUCLEOTIDE SEQUENCE [LARGE SCALE GENOMIC DNA]</scope>
    <source>
        <strain evidence="2 3">Nl14</strain>
    </source>
</reference>
<accession>A0A1I7FBM7</accession>
<dbReference type="Proteomes" id="UP000182649">
    <property type="component" value="Unassembled WGS sequence"/>
</dbReference>
<name>A0A1I7FBM7_9PROT</name>
<dbReference type="AlphaFoldDB" id="A0A1I7FBM7"/>
<evidence type="ECO:0000313" key="3">
    <source>
        <dbReference type="Proteomes" id="UP000182649"/>
    </source>
</evidence>
<proteinExistence type="predicted"/>
<gene>
    <name evidence="2" type="ORF">SAMN05216417_101325</name>
</gene>
<sequence length="80" mass="9000">MAKTLTQTEDSRPTAIGFAIRERRSEEFRHRTRQDAVISAKAGIQTFTNFIPDNSGFDPESSSGTTGYSCNFNLLSEWNH</sequence>
<organism evidence="2 3">
    <name type="scientific">Nitrosospira multiformis</name>
    <dbReference type="NCBI Taxonomy" id="1231"/>
    <lineage>
        <taxon>Bacteria</taxon>
        <taxon>Pseudomonadati</taxon>
        <taxon>Pseudomonadota</taxon>
        <taxon>Betaproteobacteria</taxon>
        <taxon>Nitrosomonadales</taxon>
        <taxon>Nitrosomonadaceae</taxon>
        <taxon>Nitrosospira</taxon>
    </lineage>
</organism>
<evidence type="ECO:0000313" key="2">
    <source>
        <dbReference type="EMBL" id="SFU33598.1"/>
    </source>
</evidence>
<dbReference type="EMBL" id="FPBZ01000001">
    <property type="protein sequence ID" value="SFU33598.1"/>
    <property type="molecule type" value="Genomic_DNA"/>
</dbReference>
<protein>
    <submittedName>
        <fullName evidence="2">Uncharacterized protein</fullName>
    </submittedName>
</protein>